<dbReference type="EMBL" id="OFTC01000016">
    <property type="protein sequence ID" value="SOZ35842.1"/>
    <property type="molecule type" value="Genomic_DNA"/>
</dbReference>
<name>A0ABY1V0A1_9BURK</name>
<proteinExistence type="predicted"/>
<accession>A0ABY1V0A1</accession>
<reference evidence="1 2" key="1">
    <citation type="submission" date="2018-01" db="EMBL/GenBank/DDBJ databases">
        <authorList>
            <person name="Clerissi C."/>
        </authorList>
    </citation>
    <scope>NUCLEOTIDE SEQUENCE [LARGE SCALE GENOMIC DNA]</scope>
    <source>
        <strain evidence="1">Cupriavidus taiwanensis STM 6082</strain>
    </source>
</reference>
<comment type="caution">
    <text evidence="1">The sequence shown here is derived from an EMBL/GenBank/DDBJ whole genome shotgun (WGS) entry which is preliminary data.</text>
</comment>
<dbReference type="Proteomes" id="UP000256710">
    <property type="component" value="Unassembled WGS sequence"/>
</dbReference>
<evidence type="ECO:0000313" key="2">
    <source>
        <dbReference type="Proteomes" id="UP000256710"/>
    </source>
</evidence>
<keyword evidence="2" id="KW-1185">Reference proteome</keyword>
<sequence length="262" mass="28421">MRELVFGARHAQGRRGAHGLDVLRHRGAAGIEYLQRGALAQQVGLHHGFGAFGVARLERGKHAQVLGAGFLDPPRQLQALVARQPQHLAQVADQPAQPAVARQPLDRFMDLGVGLVVGVDIAGLRITRQVGVQAVEGIEVGAGGVAGRLIGTAPFQQRHQREDLVQVLLGQFIDETAAARLQPHQAFGGEHLERLAQRRARDAERFGHRAFIDPCARHQRMRVDHGAQPVCHFQVQRLLDDAHAISCVARAPDSVCVGSHNS</sequence>
<gene>
    <name evidence="1" type="ORF">CBM2605_A230097</name>
</gene>
<protein>
    <submittedName>
        <fullName evidence="1">Uncharacterized protein</fullName>
    </submittedName>
</protein>
<evidence type="ECO:0000313" key="1">
    <source>
        <dbReference type="EMBL" id="SOZ35842.1"/>
    </source>
</evidence>
<organism evidence="1 2">
    <name type="scientific">Cupriavidus neocaledonicus</name>
    <dbReference type="NCBI Taxonomy" id="1040979"/>
    <lineage>
        <taxon>Bacteria</taxon>
        <taxon>Pseudomonadati</taxon>
        <taxon>Pseudomonadota</taxon>
        <taxon>Betaproteobacteria</taxon>
        <taxon>Burkholderiales</taxon>
        <taxon>Burkholderiaceae</taxon>
        <taxon>Cupriavidus</taxon>
    </lineage>
</organism>